<dbReference type="InterPro" id="IPR002048">
    <property type="entry name" value="EF_hand_dom"/>
</dbReference>
<keyword evidence="2" id="KW-0808">Transferase</keyword>
<reference evidence="11 12" key="1">
    <citation type="journal article" date="2023" name="Commun. Biol.">
        <title>Reorganization of the ancestral sex-determining regions during the evolution of trioecy in Pleodorina starrii.</title>
        <authorList>
            <person name="Takahashi K."/>
            <person name="Suzuki S."/>
            <person name="Kawai-Toyooka H."/>
            <person name="Yamamoto K."/>
            <person name="Hamaji T."/>
            <person name="Ootsuki R."/>
            <person name="Yamaguchi H."/>
            <person name="Kawachi M."/>
            <person name="Higashiyama T."/>
            <person name="Nozaki H."/>
        </authorList>
    </citation>
    <scope>NUCLEOTIDE SEQUENCE [LARGE SCALE GENOMIC DNA]</scope>
    <source>
        <strain evidence="11 12">NIES-4479</strain>
    </source>
</reference>
<sequence>MGSCASTENAVPEGYKALKVQAVVQQQGDVRDFYTFDKQLGKGNFGIVHLVYDKKTNEKYACKSISKRKLVTSEDVEDVRREIQIMNHLAGHKNIVAIRGTFEDKNFIHIVMELCSGGELFDRIAEAGHFSERRAAEVMRTIVSVVHHCHTMNVVHRDLKPENFLLTERGPTGVIKATDFGLSRFFKDGSSLDEIVGSPFYVAPEVLKRAYGKEADIWSCGVILYILLCGWPPFHGDSTQAIFKNILSAPLDLKSEPWPRVSPDAKDCVRRMLARDPRKRLTAEQVLNHHWMRENGAAPDEAFVPEILIRMRQFTKMNLLKREALKVIARSLPHMELAGMREMFHDMDEDGSGTITVDELREGLRRKGAEIALSEVQRILNDIDLDGNSKIDYEEFLASTMHLNKLSREENMIAAFEYFDKDKSGFITRDELVSAMRDIDQEVDVDAILAQVDKNGDGRIDYEEFCQMMRASDLDLLKTAHEALKTKVVLRSVVSKVQLEPVREDSSFDMSTQPTQAVAEAASGAAGAGARSTGSGSGAAAGAAPATTTVTAVVPMQRGRISEEA</sequence>
<dbReference type="InterPro" id="IPR011992">
    <property type="entry name" value="EF-hand-dom_pair"/>
</dbReference>
<dbReference type="SMART" id="SM00220">
    <property type="entry name" value="S_TKc"/>
    <property type="match status" value="1"/>
</dbReference>
<keyword evidence="12" id="KW-1185">Reference proteome</keyword>
<evidence type="ECO:0000256" key="1">
    <source>
        <dbReference type="ARBA" id="ARBA00022527"/>
    </source>
</evidence>
<feature type="domain" description="Protein kinase" evidence="9">
    <location>
        <begin position="34"/>
        <end position="292"/>
    </location>
</feature>
<dbReference type="Pfam" id="PF00069">
    <property type="entry name" value="Pkinase"/>
    <property type="match status" value="1"/>
</dbReference>
<dbReference type="PROSITE" id="PS50011">
    <property type="entry name" value="PROTEIN_KINASE_DOM"/>
    <property type="match status" value="1"/>
</dbReference>
<evidence type="ECO:0000256" key="3">
    <source>
        <dbReference type="ARBA" id="ARBA00022741"/>
    </source>
</evidence>
<dbReference type="FunFam" id="1.10.238.10:FF:000001">
    <property type="entry name" value="Calmodulin 1"/>
    <property type="match status" value="1"/>
</dbReference>
<dbReference type="InterPro" id="IPR000719">
    <property type="entry name" value="Prot_kinase_dom"/>
</dbReference>
<keyword evidence="3 7" id="KW-0547">Nucleotide-binding</keyword>
<dbReference type="InterPro" id="IPR017441">
    <property type="entry name" value="Protein_kinase_ATP_BS"/>
</dbReference>
<evidence type="ECO:0000256" key="4">
    <source>
        <dbReference type="ARBA" id="ARBA00022777"/>
    </source>
</evidence>
<dbReference type="PANTHER" id="PTHR24349">
    <property type="entry name" value="SERINE/THREONINE-PROTEIN KINASE"/>
    <property type="match status" value="1"/>
</dbReference>
<feature type="domain" description="EF-hand" evidence="10">
    <location>
        <begin position="335"/>
        <end position="370"/>
    </location>
</feature>
<dbReference type="CDD" id="cd05117">
    <property type="entry name" value="STKc_CAMK"/>
    <property type="match status" value="1"/>
</dbReference>
<evidence type="ECO:0000259" key="9">
    <source>
        <dbReference type="PROSITE" id="PS50011"/>
    </source>
</evidence>
<dbReference type="InterPro" id="IPR018247">
    <property type="entry name" value="EF_Hand_1_Ca_BS"/>
</dbReference>
<dbReference type="SUPFAM" id="SSF56112">
    <property type="entry name" value="Protein kinase-like (PK-like)"/>
    <property type="match status" value="1"/>
</dbReference>
<feature type="binding site" evidence="7">
    <location>
        <position position="63"/>
    </location>
    <ligand>
        <name>ATP</name>
        <dbReference type="ChEBI" id="CHEBI:30616"/>
    </ligand>
</feature>
<evidence type="ECO:0000256" key="7">
    <source>
        <dbReference type="PROSITE-ProRule" id="PRU10141"/>
    </source>
</evidence>
<evidence type="ECO:0000256" key="6">
    <source>
        <dbReference type="ARBA" id="ARBA00022840"/>
    </source>
</evidence>
<dbReference type="FunFam" id="3.30.200.20:FF:001210">
    <property type="entry name" value="Calcium-dependent protein kinase 31"/>
    <property type="match status" value="1"/>
</dbReference>
<organism evidence="11 12">
    <name type="scientific">Pleodorina starrii</name>
    <dbReference type="NCBI Taxonomy" id="330485"/>
    <lineage>
        <taxon>Eukaryota</taxon>
        <taxon>Viridiplantae</taxon>
        <taxon>Chlorophyta</taxon>
        <taxon>core chlorophytes</taxon>
        <taxon>Chlorophyceae</taxon>
        <taxon>CS clade</taxon>
        <taxon>Chlamydomonadales</taxon>
        <taxon>Volvocaceae</taxon>
        <taxon>Pleodorina</taxon>
    </lineage>
</organism>
<feature type="domain" description="EF-hand" evidence="10">
    <location>
        <begin position="440"/>
        <end position="475"/>
    </location>
</feature>
<gene>
    <name evidence="11" type="primary">PLEST011144</name>
    <name evidence="11" type="ORF">PLESTB_001798900</name>
</gene>
<dbReference type="PROSITE" id="PS50222">
    <property type="entry name" value="EF_HAND_2"/>
    <property type="match status" value="4"/>
</dbReference>
<dbReference type="Pfam" id="PF13499">
    <property type="entry name" value="EF-hand_7"/>
    <property type="match status" value="2"/>
</dbReference>
<dbReference type="PROSITE" id="PS00018">
    <property type="entry name" value="EF_HAND_1"/>
    <property type="match status" value="2"/>
</dbReference>
<feature type="region of interest" description="Disordered" evidence="8">
    <location>
        <begin position="519"/>
        <end position="547"/>
    </location>
</feature>
<dbReference type="Gene3D" id="1.10.238.10">
    <property type="entry name" value="EF-hand"/>
    <property type="match status" value="2"/>
</dbReference>
<evidence type="ECO:0000313" key="12">
    <source>
        <dbReference type="Proteomes" id="UP001165080"/>
    </source>
</evidence>
<evidence type="ECO:0000256" key="8">
    <source>
        <dbReference type="SAM" id="MobiDB-lite"/>
    </source>
</evidence>
<dbReference type="Proteomes" id="UP001165080">
    <property type="component" value="Unassembled WGS sequence"/>
</dbReference>
<dbReference type="AlphaFoldDB" id="A0A9W6C1J4"/>
<proteinExistence type="predicted"/>
<dbReference type="GO" id="GO:0005524">
    <property type="term" value="F:ATP binding"/>
    <property type="evidence" value="ECO:0007669"/>
    <property type="project" value="UniProtKB-UniRule"/>
</dbReference>
<keyword evidence="6 7" id="KW-0067">ATP-binding</keyword>
<dbReference type="InterPro" id="IPR050205">
    <property type="entry name" value="CDPK_Ser/Thr_kinases"/>
</dbReference>
<dbReference type="GO" id="GO:0004674">
    <property type="term" value="F:protein serine/threonine kinase activity"/>
    <property type="evidence" value="ECO:0007669"/>
    <property type="project" value="UniProtKB-KW"/>
</dbReference>
<accession>A0A9W6C1J4</accession>
<dbReference type="SMART" id="SM00054">
    <property type="entry name" value="EFh"/>
    <property type="match status" value="4"/>
</dbReference>
<dbReference type="InterPro" id="IPR008271">
    <property type="entry name" value="Ser/Thr_kinase_AS"/>
</dbReference>
<dbReference type="GO" id="GO:0005509">
    <property type="term" value="F:calcium ion binding"/>
    <property type="evidence" value="ECO:0007669"/>
    <property type="project" value="InterPro"/>
</dbReference>
<dbReference type="PROSITE" id="PS00107">
    <property type="entry name" value="PROTEIN_KINASE_ATP"/>
    <property type="match status" value="1"/>
</dbReference>
<evidence type="ECO:0000256" key="2">
    <source>
        <dbReference type="ARBA" id="ARBA00022679"/>
    </source>
</evidence>
<name>A0A9W6C1J4_9CHLO</name>
<dbReference type="SUPFAM" id="SSF47473">
    <property type="entry name" value="EF-hand"/>
    <property type="match status" value="1"/>
</dbReference>
<evidence type="ECO:0008006" key="13">
    <source>
        <dbReference type="Google" id="ProtNLM"/>
    </source>
</evidence>
<evidence type="ECO:0000313" key="11">
    <source>
        <dbReference type="EMBL" id="GLC61750.1"/>
    </source>
</evidence>
<dbReference type="OrthoDB" id="40902at2759"/>
<protein>
    <recommendedName>
        <fullName evidence="13">Calcium-dependent protein kinase</fullName>
    </recommendedName>
</protein>
<dbReference type="FunFam" id="1.10.510.10:FF:000178">
    <property type="entry name" value="Calcium-dependent protein kinase 5"/>
    <property type="match status" value="1"/>
</dbReference>
<dbReference type="PROSITE" id="PS00108">
    <property type="entry name" value="PROTEIN_KINASE_ST"/>
    <property type="match status" value="1"/>
</dbReference>
<dbReference type="CDD" id="cd00051">
    <property type="entry name" value="EFh"/>
    <property type="match status" value="2"/>
</dbReference>
<dbReference type="EMBL" id="BRXU01000051">
    <property type="protein sequence ID" value="GLC61750.1"/>
    <property type="molecule type" value="Genomic_DNA"/>
</dbReference>
<dbReference type="Gene3D" id="3.30.200.20">
    <property type="entry name" value="Phosphorylase Kinase, domain 1"/>
    <property type="match status" value="1"/>
</dbReference>
<keyword evidence="1" id="KW-0723">Serine/threonine-protein kinase</keyword>
<dbReference type="InterPro" id="IPR011009">
    <property type="entry name" value="Kinase-like_dom_sf"/>
</dbReference>
<feature type="domain" description="EF-hand" evidence="10">
    <location>
        <begin position="407"/>
        <end position="439"/>
    </location>
</feature>
<evidence type="ECO:0000256" key="5">
    <source>
        <dbReference type="ARBA" id="ARBA00022837"/>
    </source>
</evidence>
<feature type="domain" description="EF-hand" evidence="10">
    <location>
        <begin position="371"/>
        <end position="406"/>
    </location>
</feature>
<comment type="caution">
    <text evidence="11">The sequence shown here is derived from an EMBL/GenBank/DDBJ whole genome shotgun (WGS) entry which is preliminary data.</text>
</comment>
<dbReference type="Gene3D" id="1.10.510.10">
    <property type="entry name" value="Transferase(Phosphotransferase) domain 1"/>
    <property type="match status" value="1"/>
</dbReference>
<keyword evidence="5" id="KW-0106">Calcium</keyword>
<keyword evidence="4" id="KW-0418">Kinase</keyword>
<evidence type="ECO:0000259" key="10">
    <source>
        <dbReference type="PROSITE" id="PS50222"/>
    </source>
</evidence>